<feature type="transmembrane region" description="Helical" evidence="2">
    <location>
        <begin position="415"/>
        <end position="436"/>
    </location>
</feature>
<dbReference type="Gramene" id="OBART06G26570.1">
    <property type="protein sequence ID" value="OBART06G26570.1"/>
    <property type="gene ID" value="OBART06G26570"/>
</dbReference>
<dbReference type="InterPro" id="IPR034571">
    <property type="entry name" value="APEM9"/>
</dbReference>
<reference evidence="3" key="1">
    <citation type="journal article" date="2009" name="Rice">
        <title>De Novo Next Generation Sequencing of Plant Genomes.</title>
        <authorList>
            <person name="Rounsley S."/>
            <person name="Marri P.R."/>
            <person name="Yu Y."/>
            <person name="He R."/>
            <person name="Sisneros N."/>
            <person name="Goicoechea J.L."/>
            <person name="Lee S.J."/>
            <person name="Angelova A."/>
            <person name="Kudrna D."/>
            <person name="Luo M."/>
            <person name="Affourtit J."/>
            <person name="Desany B."/>
            <person name="Knight J."/>
            <person name="Niazi F."/>
            <person name="Egholm M."/>
            <person name="Wing R.A."/>
        </authorList>
    </citation>
    <scope>NUCLEOTIDE SEQUENCE [LARGE SCALE GENOMIC DNA]</scope>
    <source>
        <strain evidence="3">cv. IRGC 105608</strain>
    </source>
</reference>
<dbReference type="PaxDb" id="65489-OBART06G26570.1"/>
<evidence type="ECO:0000313" key="3">
    <source>
        <dbReference type="EnsemblPlants" id="OBART06G26570.1"/>
    </source>
</evidence>
<evidence type="ECO:0000313" key="4">
    <source>
        <dbReference type="Proteomes" id="UP000026960"/>
    </source>
</evidence>
<sequence>MAEKTQQTWARPKLSNAGQPIKGAIYGPEGPPNMGQAQRGTNRTAHEGTNKAHPIKRPAHPLRLHPTAEATTRYSDPPAPAPPVADFIGPRRRSPAAAPSSRWGKGELEAEAEAERELRTTTMGTSAQEPNLWKQIDDAEHYLVSGLFEQAVSTALSVSSQVHSAAMENSCDHDELLEMLELAGMVLVQALKELKRTSEMFIQLKTIYGSVASIPLKIFITGATMHMTGGSGSDLRPIFDEYLAKWRYTDDQVYVLDEGKNSSSNGLVVTSVMSPEQYFEVAELYTVTFLSVVSHETATAISWTEKAELTEQDRQDLLRKLHALQSAANKKSTNQGAKLSESAERNLSTSQNGSISPAHEDATKSSAPTHNGNVQGLRKALPKSIQPSFQRVTNQFDPLFWWFHSFRIKFGKVHVVLPSGKVMFLFSLLFSTLYILRRKGAALKRTAFQQISSLRRGFLDALQLAFSTQINPLAAVQQVPQAPRASW</sequence>
<name>A0A0D3GKI4_9ORYZ</name>
<organism evidence="3">
    <name type="scientific">Oryza barthii</name>
    <dbReference type="NCBI Taxonomy" id="65489"/>
    <lineage>
        <taxon>Eukaryota</taxon>
        <taxon>Viridiplantae</taxon>
        <taxon>Streptophyta</taxon>
        <taxon>Embryophyta</taxon>
        <taxon>Tracheophyta</taxon>
        <taxon>Spermatophyta</taxon>
        <taxon>Magnoliopsida</taxon>
        <taxon>Liliopsida</taxon>
        <taxon>Poales</taxon>
        <taxon>Poaceae</taxon>
        <taxon>BOP clade</taxon>
        <taxon>Oryzoideae</taxon>
        <taxon>Oryzeae</taxon>
        <taxon>Oryzinae</taxon>
        <taxon>Oryza</taxon>
    </lineage>
</organism>
<feature type="compositionally biased region" description="Basic residues" evidence="1">
    <location>
        <begin position="53"/>
        <end position="63"/>
    </location>
</feature>
<dbReference type="GO" id="GO:0015919">
    <property type="term" value="P:peroxisomal membrane transport"/>
    <property type="evidence" value="ECO:0007669"/>
    <property type="project" value="InterPro"/>
</dbReference>
<protein>
    <submittedName>
        <fullName evidence="3">Uncharacterized protein</fullName>
    </submittedName>
</protein>
<proteinExistence type="predicted"/>
<keyword evidence="2" id="KW-0472">Membrane</keyword>
<feature type="region of interest" description="Disordered" evidence="1">
    <location>
        <begin position="1"/>
        <end position="126"/>
    </location>
</feature>
<dbReference type="HOGENOM" id="CLU_044007_0_0_1"/>
<reference evidence="3" key="2">
    <citation type="submission" date="2015-03" db="UniProtKB">
        <authorList>
            <consortium name="EnsemblPlants"/>
        </authorList>
    </citation>
    <scope>IDENTIFICATION</scope>
</reference>
<feature type="compositionally biased region" description="Polar residues" evidence="1">
    <location>
        <begin position="364"/>
        <end position="374"/>
    </location>
</feature>
<accession>A0A0D3GKI4</accession>
<feature type="region of interest" description="Disordered" evidence="1">
    <location>
        <begin position="327"/>
        <end position="377"/>
    </location>
</feature>
<dbReference type="PANTHER" id="PTHR36361:SF1">
    <property type="entry name" value="PROTEIN APEM9"/>
    <property type="match status" value="1"/>
</dbReference>
<dbReference type="AlphaFoldDB" id="A0A0D3GKI4"/>
<feature type="compositionally biased region" description="Polar residues" evidence="1">
    <location>
        <begin position="327"/>
        <end position="337"/>
    </location>
</feature>
<evidence type="ECO:0000256" key="2">
    <source>
        <dbReference type="SAM" id="Phobius"/>
    </source>
</evidence>
<dbReference type="eggNOG" id="ENOG502QV2J">
    <property type="taxonomic scope" value="Eukaryota"/>
</dbReference>
<dbReference type="PANTHER" id="PTHR36361">
    <property type="entry name" value="PROTEIN APEM9"/>
    <property type="match status" value="1"/>
</dbReference>
<keyword evidence="2" id="KW-1133">Transmembrane helix</keyword>
<dbReference type="EnsemblPlants" id="OBART06G26570.1">
    <property type="protein sequence ID" value="OBART06G26570.1"/>
    <property type="gene ID" value="OBART06G26570"/>
</dbReference>
<keyword evidence="2" id="KW-0812">Transmembrane</keyword>
<dbReference type="Proteomes" id="UP000026960">
    <property type="component" value="Chromosome 6"/>
</dbReference>
<evidence type="ECO:0000256" key="1">
    <source>
        <dbReference type="SAM" id="MobiDB-lite"/>
    </source>
</evidence>
<keyword evidence="4" id="KW-1185">Reference proteome</keyword>
<dbReference type="STRING" id="65489.A0A0D3GKI4"/>
<feature type="compositionally biased region" description="Basic and acidic residues" evidence="1">
    <location>
        <begin position="104"/>
        <end position="119"/>
    </location>
</feature>
<feature type="compositionally biased region" description="Polar residues" evidence="1">
    <location>
        <begin position="345"/>
        <end position="355"/>
    </location>
</feature>